<protein>
    <submittedName>
        <fullName evidence="1">3'-kinase</fullName>
    </submittedName>
</protein>
<dbReference type="GO" id="GO:0016773">
    <property type="term" value="F:phosphotransferase activity, alcohol group as acceptor"/>
    <property type="evidence" value="ECO:0007669"/>
    <property type="project" value="InterPro"/>
</dbReference>
<gene>
    <name evidence="1" type="ORF">CBW57_17795</name>
</gene>
<dbReference type="GO" id="GO:0016301">
    <property type="term" value="F:kinase activity"/>
    <property type="evidence" value="ECO:0007669"/>
    <property type="project" value="UniProtKB-KW"/>
</dbReference>
<dbReference type="Proteomes" id="UP000196440">
    <property type="component" value="Unassembled WGS sequence"/>
</dbReference>
<organism evidence="1 2">
    <name type="scientific">Yersinia intermedia</name>
    <dbReference type="NCBI Taxonomy" id="631"/>
    <lineage>
        <taxon>Bacteria</taxon>
        <taxon>Pseudomonadati</taxon>
        <taxon>Pseudomonadota</taxon>
        <taxon>Gammaproteobacteria</taxon>
        <taxon>Enterobacterales</taxon>
        <taxon>Yersiniaceae</taxon>
        <taxon>Yersinia</taxon>
    </lineage>
</organism>
<evidence type="ECO:0000313" key="2">
    <source>
        <dbReference type="Proteomes" id="UP000196440"/>
    </source>
</evidence>
<dbReference type="AlphaFoldDB" id="A0A208ZUL0"/>
<name>A0A208ZUL0_YERIN</name>
<reference evidence="1 2" key="1">
    <citation type="submission" date="2017-05" db="EMBL/GenBank/DDBJ databases">
        <title>Whole genome sequencing of Yersinia kristensenii.</title>
        <authorList>
            <person name="Campioni F."/>
        </authorList>
    </citation>
    <scope>NUCLEOTIDE SEQUENCE [LARGE SCALE GENOMIC DNA]</scope>
    <source>
        <strain evidence="1 2">CFSAN060536</strain>
    </source>
</reference>
<dbReference type="SUPFAM" id="SSF56112">
    <property type="entry name" value="Protein kinase-like (PK-like)"/>
    <property type="match status" value="1"/>
</dbReference>
<keyword evidence="1" id="KW-0418">Kinase</keyword>
<dbReference type="Pfam" id="PF04655">
    <property type="entry name" value="APH_6_hur"/>
    <property type="match status" value="1"/>
</dbReference>
<proteinExistence type="predicted"/>
<dbReference type="GO" id="GO:0019748">
    <property type="term" value="P:secondary metabolic process"/>
    <property type="evidence" value="ECO:0007669"/>
    <property type="project" value="InterPro"/>
</dbReference>
<dbReference type="RefSeq" id="WP_087816424.1">
    <property type="nucleotide sequence ID" value="NZ_CBCPKE010000007.1"/>
</dbReference>
<sequence>MEQPTLTAGLAKLHHYFERWQLAADGAAFHTPSSWLQPVLYRNQPAMLKIAMTKDECLGAQLMVWWGGDGAARVLEQEEDAILLERISGLRSLLEMARGGQDDEASRIICHVVARLHAQDRPQRPELPTLSSQFRSLEITAKTQGGIFADAAFIAEKLLTEPQEITVLHGDIHHANILDAGPRGWLAIDPKGLIGERGFDFANIFCNPNFVVATSPRRLIRQVDIIAETAALDPCRLLAWIVAWAGLSAAWHIESEANPDTALAVANIALNALHRANSNHNN</sequence>
<evidence type="ECO:0000313" key="1">
    <source>
        <dbReference type="EMBL" id="OVZ84169.1"/>
    </source>
</evidence>
<dbReference type="InterPro" id="IPR006748">
    <property type="entry name" value="NH2Glyco/OHUrea_AB-resist_kin"/>
</dbReference>
<dbReference type="EMBL" id="NHOI01000028">
    <property type="protein sequence ID" value="OVZ84169.1"/>
    <property type="molecule type" value="Genomic_DNA"/>
</dbReference>
<keyword evidence="1" id="KW-0808">Transferase</keyword>
<comment type="caution">
    <text evidence="1">The sequence shown here is derived from an EMBL/GenBank/DDBJ whole genome shotgun (WGS) entry which is preliminary data.</text>
</comment>
<dbReference type="InterPro" id="IPR011009">
    <property type="entry name" value="Kinase-like_dom_sf"/>
</dbReference>
<accession>A0A208ZUL0</accession>